<reference evidence="4" key="1">
    <citation type="journal article" date="2019" name="Int. J. Syst. Evol. Microbiol.">
        <title>The Global Catalogue of Microorganisms (GCM) 10K type strain sequencing project: providing services to taxonomists for standard genome sequencing and annotation.</title>
        <authorList>
            <consortium name="The Broad Institute Genomics Platform"/>
            <consortium name="The Broad Institute Genome Sequencing Center for Infectious Disease"/>
            <person name="Wu L."/>
            <person name="Ma J."/>
        </authorList>
    </citation>
    <scope>NUCLEOTIDE SEQUENCE [LARGE SCALE GENOMIC DNA]</scope>
    <source>
        <strain evidence="4">KCTC 13193</strain>
    </source>
</reference>
<dbReference type="PANTHER" id="PTHR40459">
    <property type="entry name" value="CONSERVED HYPOTHETICAL ALANINE AND LEUCINE RICH PROTEIN"/>
    <property type="match status" value="1"/>
</dbReference>
<comment type="caution">
    <text evidence="3">The sequence shown here is derived from an EMBL/GenBank/DDBJ whole genome shotgun (WGS) entry which is preliminary data.</text>
</comment>
<feature type="domain" description="DUF2520" evidence="2">
    <location>
        <begin position="133"/>
        <end position="257"/>
    </location>
</feature>
<dbReference type="InterPro" id="IPR036291">
    <property type="entry name" value="NAD(P)-bd_dom_sf"/>
</dbReference>
<dbReference type="EMBL" id="JBHRRZ010000009">
    <property type="protein sequence ID" value="MFC2947761.1"/>
    <property type="molecule type" value="Genomic_DNA"/>
</dbReference>
<dbReference type="SUPFAM" id="SSF51735">
    <property type="entry name" value="NAD(P)-binding Rossmann-fold domains"/>
    <property type="match status" value="1"/>
</dbReference>
<proteinExistence type="predicted"/>
<accession>A0ABV7A3V6</accession>
<dbReference type="SUPFAM" id="SSF48179">
    <property type="entry name" value="6-phosphogluconate dehydrogenase C-terminal domain-like"/>
    <property type="match status" value="1"/>
</dbReference>
<organism evidence="3 4">
    <name type="scientific">Virgibacillus sediminis</name>
    <dbReference type="NCBI Taxonomy" id="202260"/>
    <lineage>
        <taxon>Bacteria</taxon>
        <taxon>Bacillati</taxon>
        <taxon>Bacillota</taxon>
        <taxon>Bacilli</taxon>
        <taxon>Bacillales</taxon>
        <taxon>Bacillaceae</taxon>
        <taxon>Virgibacillus</taxon>
    </lineage>
</organism>
<evidence type="ECO:0000259" key="1">
    <source>
        <dbReference type="Pfam" id="PF10727"/>
    </source>
</evidence>
<dbReference type="InterPro" id="IPR037108">
    <property type="entry name" value="TM1727-like_C_sf"/>
</dbReference>
<dbReference type="Pfam" id="PF10727">
    <property type="entry name" value="Rossmann-like"/>
    <property type="match status" value="1"/>
</dbReference>
<dbReference type="Gene3D" id="1.10.1040.20">
    <property type="entry name" value="ProC-like, C-terminal domain"/>
    <property type="match status" value="1"/>
</dbReference>
<dbReference type="InterPro" id="IPR019665">
    <property type="entry name" value="OxRdtase/DH_put_Rossmann_dom"/>
</dbReference>
<dbReference type="Gene3D" id="3.40.50.720">
    <property type="entry name" value="NAD(P)-binding Rossmann-like Domain"/>
    <property type="match status" value="1"/>
</dbReference>
<evidence type="ECO:0000313" key="3">
    <source>
        <dbReference type="EMBL" id="MFC2947761.1"/>
    </source>
</evidence>
<sequence>MKIGFIGAGKVGVSLGKYLTERNVHVTGYYSKTLTSSIKAAEFTNTRAYEKVEYLVKDSDAIFLTVPDGMIEKVWGQLKMLPIENKIISHFSGSLSSTVFSDISRSHAFGYSIHPLFAINDKYHSYKELSKSFFTIEGHEKYLNHLSRLFESFGNQVAVIQAEDKIRYHASAAMVSNLYVGLVSLGEKMLIDCGFTPDNAHQALIPLIQENTNNILSYGPRDALTGPIERNDLFTILNHLRVLDPQEKEVYKALSRQVLNIAKEKHKDRDFEEIGGVIKE</sequence>
<evidence type="ECO:0000313" key="4">
    <source>
        <dbReference type="Proteomes" id="UP001595387"/>
    </source>
</evidence>
<evidence type="ECO:0000259" key="2">
    <source>
        <dbReference type="Pfam" id="PF10728"/>
    </source>
</evidence>
<dbReference type="InterPro" id="IPR008927">
    <property type="entry name" value="6-PGluconate_DH-like_C_sf"/>
</dbReference>
<name>A0ABV7A3V6_9BACI</name>
<dbReference type="PANTHER" id="PTHR40459:SF1">
    <property type="entry name" value="CONSERVED HYPOTHETICAL ALANINE AND LEUCINE RICH PROTEIN"/>
    <property type="match status" value="1"/>
</dbReference>
<dbReference type="RefSeq" id="WP_390303995.1">
    <property type="nucleotide sequence ID" value="NZ_JBHRRZ010000009.1"/>
</dbReference>
<dbReference type="InterPro" id="IPR018931">
    <property type="entry name" value="DUF2520"/>
</dbReference>
<protein>
    <submittedName>
        <fullName evidence="3">Rossmann-like and DUF2520 domain-containing protein</fullName>
    </submittedName>
</protein>
<keyword evidence="4" id="KW-1185">Reference proteome</keyword>
<dbReference type="Pfam" id="PF10728">
    <property type="entry name" value="DUF2520"/>
    <property type="match status" value="1"/>
</dbReference>
<gene>
    <name evidence="3" type="ORF">ACFODW_05270</name>
</gene>
<dbReference type="Proteomes" id="UP001595387">
    <property type="component" value="Unassembled WGS sequence"/>
</dbReference>
<feature type="domain" description="Putative oxidoreductase/dehydrogenase Rossmann-like" evidence="1">
    <location>
        <begin position="2"/>
        <end position="115"/>
    </location>
</feature>